<sequence length="174" mass="20258">MRQIKSGRGPGNTSVKDKVIKRSLSLIMLLLIVPPVAAYCQKNQKTRHDMQTNKSDESKILEVTRRLSDLMIRRDTIAMNEIVDKAFTLTHITGYVQAKEEWFAEVESESMKYYSYKEIKTTINRQGDKATFVGQNLLDARIWGARNTWRLQQTMTLEKRQERWIILKSVATTF</sequence>
<dbReference type="InterPro" id="IPR027843">
    <property type="entry name" value="DUF4440"/>
</dbReference>
<dbReference type="InterPro" id="IPR032710">
    <property type="entry name" value="NTF2-like_dom_sf"/>
</dbReference>
<dbReference type="Gene3D" id="3.10.450.50">
    <property type="match status" value="1"/>
</dbReference>
<dbReference type="Proteomes" id="UP001378956">
    <property type="component" value="Unassembled WGS sequence"/>
</dbReference>
<proteinExistence type="predicted"/>
<dbReference type="RefSeq" id="WP_337715571.1">
    <property type="nucleotide sequence ID" value="NZ_JBBEUB010000001.1"/>
</dbReference>
<evidence type="ECO:0000313" key="3">
    <source>
        <dbReference type="Proteomes" id="UP001378956"/>
    </source>
</evidence>
<dbReference type="EMBL" id="JBBEUB010000001">
    <property type="protein sequence ID" value="MEJ2901716.1"/>
    <property type="molecule type" value="Genomic_DNA"/>
</dbReference>
<accession>A0ABU8NHL0</accession>
<feature type="domain" description="DUF4440" evidence="1">
    <location>
        <begin position="60"/>
        <end position="166"/>
    </location>
</feature>
<name>A0ABU8NHL0_9SPHI</name>
<dbReference type="Pfam" id="PF14534">
    <property type="entry name" value="DUF4440"/>
    <property type="match status" value="1"/>
</dbReference>
<organism evidence="2 3">
    <name type="scientific">Pedobacter panaciterrae</name>
    <dbReference type="NCBI Taxonomy" id="363849"/>
    <lineage>
        <taxon>Bacteria</taxon>
        <taxon>Pseudomonadati</taxon>
        <taxon>Bacteroidota</taxon>
        <taxon>Sphingobacteriia</taxon>
        <taxon>Sphingobacteriales</taxon>
        <taxon>Sphingobacteriaceae</taxon>
        <taxon>Pedobacter</taxon>
    </lineage>
</organism>
<dbReference type="SUPFAM" id="SSF54427">
    <property type="entry name" value="NTF2-like"/>
    <property type="match status" value="1"/>
</dbReference>
<evidence type="ECO:0000259" key="1">
    <source>
        <dbReference type="Pfam" id="PF14534"/>
    </source>
</evidence>
<comment type="caution">
    <text evidence="2">The sequence shown here is derived from an EMBL/GenBank/DDBJ whole genome shotgun (WGS) entry which is preliminary data.</text>
</comment>
<evidence type="ECO:0000313" key="2">
    <source>
        <dbReference type="EMBL" id="MEJ2901716.1"/>
    </source>
</evidence>
<reference evidence="2 3" key="1">
    <citation type="submission" date="2024-03" db="EMBL/GenBank/DDBJ databases">
        <title>Sequence of Lycoming College Course Isolates.</title>
        <authorList>
            <person name="Plotts O."/>
            <person name="Newman J."/>
        </authorList>
    </citation>
    <scope>NUCLEOTIDE SEQUENCE [LARGE SCALE GENOMIC DNA]</scope>
    <source>
        <strain evidence="2 3">CJB-3</strain>
    </source>
</reference>
<gene>
    <name evidence="2" type="ORF">WAE58_04745</name>
</gene>
<keyword evidence="3" id="KW-1185">Reference proteome</keyword>
<protein>
    <submittedName>
        <fullName evidence="2">Nuclear transport factor 2 family protein</fullName>
    </submittedName>
</protein>